<accession>A0A9X1UKU5</accession>
<dbReference type="InterPro" id="IPR036737">
    <property type="entry name" value="OmpA-like_sf"/>
</dbReference>
<keyword evidence="4" id="KW-0812">Transmembrane</keyword>
<comment type="subcellular location">
    <subcellularLocation>
        <location evidence="1">Cell outer membrane</location>
    </subcellularLocation>
</comment>
<dbReference type="SUPFAM" id="SSF103088">
    <property type="entry name" value="OmpA-like"/>
    <property type="match status" value="1"/>
</dbReference>
<proteinExistence type="predicted"/>
<dbReference type="Gene3D" id="3.30.1330.60">
    <property type="entry name" value="OmpA-like domain"/>
    <property type="match status" value="1"/>
</dbReference>
<dbReference type="InterPro" id="IPR006664">
    <property type="entry name" value="OMP_bac"/>
</dbReference>
<dbReference type="InterPro" id="IPR050330">
    <property type="entry name" value="Bact_OuterMem_StrucFunc"/>
</dbReference>
<evidence type="ECO:0000313" key="6">
    <source>
        <dbReference type="EMBL" id="MCG5075956.1"/>
    </source>
</evidence>
<feature type="transmembrane region" description="Helical" evidence="4">
    <location>
        <begin position="38"/>
        <end position="56"/>
    </location>
</feature>
<dbReference type="RefSeq" id="WP_238465800.1">
    <property type="nucleotide sequence ID" value="NZ_JAKLJA010000020.1"/>
</dbReference>
<keyword evidence="4" id="KW-1133">Transmembrane helix</keyword>
<dbReference type="PANTHER" id="PTHR30329:SF20">
    <property type="entry name" value="EXPORTED PROTEIN"/>
    <property type="match status" value="1"/>
</dbReference>
<keyword evidence="2 3" id="KW-0472">Membrane</keyword>
<feature type="transmembrane region" description="Helical" evidence="4">
    <location>
        <begin position="12"/>
        <end position="32"/>
    </location>
</feature>
<dbReference type="CDD" id="cd07185">
    <property type="entry name" value="OmpA_C-like"/>
    <property type="match status" value="1"/>
</dbReference>
<dbReference type="AlphaFoldDB" id="A0A9X1UKU5"/>
<feature type="transmembrane region" description="Helical" evidence="4">
    <location>
        <begin position="348"/>
        <end position="368"/>
    </location>
</feature>
<dbReference type="Pfam" id="PF00691">
    <property type="entry name" value="OmpA"/>
    <property type="match status" value="1"/>
</dbReference>
<evidence type="ECO:0000259" key="5">
    <source>
        <dbReference type="PROSITE" id="PS51123"/>
    </source>
</evidence>
<dbReference type="GO" id="GO:0009279">
    <property type="term" value="C:cell outer membrane"/>
    <property type="evidence" value="ECO:0007669"/>
    <property type="project" value="UniProtKB-SubCell"/>
</dbReference>
<dbReference type="PROSITE" id="PS51123">
    <property type="entry name" value="OMPA_2"/>
    <property type="match status" value="1"/>
</dbReference>
<dbReference type="PANTHER" id="PTHR30329">
    <property type="entry name" value="STATOR ELEMENT OF FLAGELLAR MOTOR COMPLEX"/>
    <property type="match status" value="1"/>
</dbReference>
<name>A0A9X1UKU5_9BURK</name>
<evidence type="ECO:0000313" key="7">
    <source>
        <dbReference type="Proteomes" id="UP001139308"/>
    </source>
</evidence>
<evidence type="ECO:0000256" key="1">
    <source>
        <dbReference type="ARBA" id="ARBA00004442"/>
    </source>
</evidence>
<evidence type="ECO:0000256" key="3">
    <source>
        <dbReference type="PROSITE-ProRule" id="PRU00473"/>
    </source>
</evidence>
<evidence type="ECO:0000256" key="4">
    <source>
        <dbReference type="SAM" id="Phobius"/>
    </source>
</evidence>
<gene>
    <name evidence="6" type="ORF">L5014_21705</name>
</gene>
<dbReference type="InterPro" id="IPR006665">
    <property type="entry name" value="OmpA-like"/>
</dbReference>
<protein>
    <submittedName>
        <fullName evidence="6">OmpA family protein</fullName>
    </submittedName>
</protein>
<dbReference type="PRINTS" id="PR01021">
    <property type="entry name" value="OMPADOMAIN"/>
</dbReference>
<feature type="domain" description="OmpA-like" evidence="5">
    <location>
        <begin position="450"/>
        <end position="568"/>
    </location>
</feature>
<sequence length="576" mass="61173">MTPAVNEGRGYPLRLLVLFAFALTLALIWLVLPLERGAAWALTIVGTLAACAMLAWRTRQLAHASAQNAQVLAALGTVISAIPDGMHTSMPLVLLTGDGLAALFDRDDTARLAWVGNGAIWLRVDEPNALPRLAAAVKQWRDGRAPDGVVLSVAPALHANADALAQKLRLVRQAMADASRLLGTRLPGYVAVYQRLAGRGPIALVTRDHVTDAPQWYGVASPTLLDGTSAFESAVRAAEGAVQETSRVRDAVARTARSAGIALIVDWTQRVVMGTLLDRQQPAAPWPLHGAGWIDCGPASGPDSPWEREVELRTKVAPAPIAASPLPWPLPQPLIESMPVQRQTAPRMAALGHALALLACAAAVAFWGTAKNNEVLLTKIDADLTRFRAIPSEHDAAKRDALASLVADRDQLDRYARTGVPLRLSFGMYHGAELIVPLNHAIASYAPPAPPPAVVTLDSMSLFDSGKAQLKAGSTRAMVGALEMIKAHAGKRILVAGHTDNVGDPASNLRLSVARAAAVRDWLVDASGLSTTQFAIQGYGDTRPIADNDTQEGRARNRRVEITLVPDAAKQAPSAQ</sequence>
<reference evidence="6" key="1">
    <citation type="submission" date="2022-01" db="EMBL/GenBank/DDBJ databases">
        <title>Genome sequence and assembly of Parabukholderia sp. RG36.</title>
        <authorList>
            <person name="Chhetri G."/>
        </authorList>
    </citation>
    <scope>NUCLEOTIDE SEQUENCE</scope>
    <source>
        <strain evidence="6">RG36</strain>
    </source>
</reference>
<organism evidence="6 7">
    <name type="scientific">Paraburkholderia tagetis</name>
    <dbReference type="NCBI Taxonomy" id="2913261"/>
    <lineage>
        <taxon>Bacteria</taxon>
        <taxon>Pseudomonadati</taxon>
        <taxon>Pseudomonadota</taxon>
        <taxon>Betaproteobacteria</taxon>
        <taxon>Burkholderiales</taxon>
        <taxon>Burkholderiaceae</taxon>
        <taxon>Paraburkholderia</taxon>
    </lineage>
</organism>
<dbReference type="Proteomes" id="UP001139308">
    <property type="component" value="Unassembled WGS sequence"/>
</dbReference>
<evidence type="ECO:0000256" key="2">
    <source>
        <dbReference type="ARBA" id="ARBA00023136"/>
    </source>
</evidence>
<dbReference type="EMBL" id="JAKLJA010000020">
    <property type="protein sequence ID" value="MCG5075956.1"/>
    <property type="molecule type" value="Genomic_DNA"/>
</dbReference>
<comment type="caution">
    <text evidence="6">The sequence shown here is derived from an EMBL/GenBank/DDBJ whole genome shotgun (WGS) entry which is preliminary data.</text>
</comment>
<keyword evidence="7" id="KW-1185">Reference proteome</keyword>